<gene>
    <name evidence="1" type="ORF">FRX31_014848</name>
</gene>
<dbReference type="EMBL" id="JABWDY010017157">
    <property type="protein sequence ID" value="KAF5195564.1"/>
    <property type="molecule type" value="Genomic_DNA"/>
</dbReference>
<reference evidence="1 2" key="1">
    <citation type="submission" date="2020-06" db="EMBL/GenBank/DDBJ databases">
        <title>Transcriptomic and genomic resources for Thalictrum thalictroides and T. hernandezii: Facilitating candidate gene discovery in an emerging model plant lineage.</title>
        <authorList>
            <person name="Arias T."/>
            <person name="Riano-Pachon D.M."/>
            <person name="Di Stilio V.S."/>
        </authorList>
    </citation>
    <scope>NUCLEOTIDE SEQUENCE [LARGE SCALE GENOMIC DNA]</scope>
    <source>
        <strain evidence="2">cv. WT478/WT964</strain>
        <tissue evidence="1">Leaves</tissue>
    </source>
</reference>
<comment type="caution">
    <text evidence="1">The sequence shown here is derived from an EMBL/GenBank/DDBJ whole genome shotgun (WGS) entry which is preliminary data.</text>
</comment>
<dbReference type="OrthoDB" id="1183224at2759"/>
<accession>A0A7J6WDQ5</accession>
<sequence length="95" mass="10753">MVKSLAVVEKPSSSLLKHIICCYLRLSENQRACEILRISLPDTFRDGTFGKCFHEDPTTKQKLQQLIHNVSERNKMTAVQAGGLDHMVANQTRIL</sequence>
<dbReference type="Proteomes" id="UP000554482">
    <property type="component" value="Unassembled WGS sequence"/>
</dbReference>
<dbReference type="Pfam" id="PF04078">
    <property type="entry name" value="Rcd1"/>
    <property type="match status" value="1"/>
</dbReference>
<dbReference type="PANTHER" id="PTHR12262">
    <property type="entry name" value="CCR4-NOT TRANSCRIPTION COMPLEX SUBUNIT 9"/>
    <property type="match status" value="1"/>
</dbReference>
<dbReference type="InterPro" id="IPR011989">
    <property type="entry name" value="ARM-like"/>
</dbReference>
<evidence type="ECO:0000313" key="2">
    <source>
        <dbReference type="Proteomes" id="UP000554482"/>
    </source>
</evidence>
<evidence type="ECO:0000313" key="1">
    <source>
        <dbReference type="EMBL" id="KAF5195564.1"/>
    </source>
</evidence>
<organism evidence="1 2">
    <name type="scientific">Thalictrum thalictroides</name>
    <name type="common">Rue-anemone</name>
    <name type="synonym">Anemone thalictroides</name>
    <dbReference type="NCBI Taxonomy" id="46969"/>
    <lineage>
        <taxon>Eukaryota</taxon>
        <taxon>Viridiplantae</taxon>
        <taxon>Streptophyta</taxon>
        <taxon>Embryophyta</taxon>
        <taxon>Tracheophyta</taxon>
        <taxon>Spermatophyta</taxon>
        <taxon>Magnoliopsida</taxon>
        <taxon>Ranunculales</taxon>
        <taxon>Ranunculaceae</taxon>
        <taxon>Thalictroideae</taxon>
        <taxon>Thalictrum</taxon>
    </lineage>
</organism>
<protein>
    <submittedName>
        <fullName evidence="1">Cell differentiation rcd1</fullName>
    </submittedName>
</protein>
<dbReference type="AlphaFoldDB" id="A0A7J6WDQ5"/>
<dbReference type="Gene3D" id="1.25.10.10">
    <property type="entry name" value="Leucine-rich Repeat Variant"/>
    <property type="match status" value="1"/>
</dbReference>
<name>A0A7J6WDQ5_THATH</name>
<dbReference type="GO" id="GO:0030014">
    <property type="term" value="C:CCR4-NOT complex"/>
    <property type="evidence" value="ECO:0007669"/>
    <property type="project" value="InterPro"/>
</dbReference>
<dbReference type="GO" id="GO:0006402">
    <property type="term" value="P:mRNA catabolic process"/>
    <property type="evidence" value="ECO:0007669"/>
    <property type="project" value="InterPro"/>
</dbReference>
<proteinExistence type="predicted"/>
<keyword evidence="2" id="KW-1185">Reference proteome</keyword>
<dbReference type="InterPro" id="IPR007216">
    <property type="entry name" value="CNOT9"/>
</dbReference>